<dbReference type="InterPro" id="IPR011856">
    <property type="entry name" value="tRNA_endonuc-like_dom_sf"/>
</dbReference>
<dbReference type="PANTHER" id="PTHR34039">
    <property type="entry name" value="UPF0102 PROTEIN YRAN"/>
    <property type="match status" value="1"/>
</dbReference>
<name>A0A1V3NN41_9GAMM</name>
<dbReference type="Gene3D" id="3.40.1350.10">
    <property type="match status" value="1"/>
</dbReference>
<dbReference type="AlphaFoldDB" id="A0A1V3NN41"/>
<dbReference type="Pfam" id="PF02021">
    <property type="entry name" value="UPF0102"/>
    <property type="match status" value="1"/>
</dbReference>
<dbReference type="InterPro" id="IPR011335">
    <property type="entry name" value="Restrct_endonuc-II-like"/>
</dbReference>
<dbReference type="RefSeq" id="WP_077277992.1">
    <property type="nucleotide sequence ID" value="NZ_MVBK01000027.1"/>
</dbReference>
<keyword evidence="4" id="KW-1185">Reference proteome</keyword>
<evidence type="ECO:0000256" key="1">
    <source>
        <dbReference type="ARBA" id="ARBA00006738"/>
    </source>
</evidence>
<comment type="caution">
    <text evidence="3">The sequence shown here is derived from an EMBL/GenBank/DDBJ whole genome shotgun (WGS) entry which is preliminary data.</text>
</comment>
<evidence type="ECO:0000313" key="3">
    <source>
        <dbReference type="EMBL" id="OOG26470.1"/>
    </source>
</evidence>
<sequence>MKTQRQGRRAEQEALNFLQARGLRLVETNYRCRAGEIDLVMTHGATLVFVEVRMRVSRTFGGAAASVTPAKQRKLCTAARHYLLSRGEPDGPVRFDVVALDGGAAPHWIPNAFDAPLD</sequence>
<evidence type="ECO:0000256" key="2">
    <source>
        <dbReference type="HAMAP-Rule" id="MF_00048"/>
    </source>
</evidence>
<dbReference type="GO" id="GO:0003676">
    <property type="term" value="F:nucleic acid binding"/>
    <property type="evidence" value="ECO:0007669"/>
    <property type="project" value="InterPro"/>
</dbReference>
<dbReference type="HAMAP" id="MF_00048">
    <property type="entry name" value="UPF0102"/>
    <property type="match status" value="1"/>
</dbReference>
<dbReference type="SUPFAM" id="SSF52980">
    <property type="entry name" value="Restriction endonuclease-like"/>
    <property type="match status" value="1"/>
</dbReference>
<evidence type="ECO:0000313" key="4">
    <source>
        <dbReference type="Proteomes" id="UP000189462"/>
    </source>
</evidence>
<protein>
    <recommendedName>
        <fullName evidence="2">UPF0102 protein B1C78_04745</fullName>
    </recommendedName>
</protein>
<gene>
    <name evidence="3" type="ORF">B1C78_04745</name>
</gene>
<accession>A0A1V3NN41</accession>
<dbReference type="NCBIfam" id="NF009150">
    <property type="entry name" value="PRK12497.1-3"/>
    <property type="match status" value="1"/>
</dbReference>
<organism evidence="3 4">
    <name type="scientific">Thioalkalivibrio denitrificans</name>
    <dbReference type="NCBI Taxonomy" id="108003"/>
    <lineage>
        <taxon>Bacteria</taxon>
        <taxon>Pseudomonadati</taxon>
        <taxon>Pseudomonadota</taxon>
        <taxon>Gammaproteobacteria</taxon>
        <taxon>Chromatiales</taxon>
        <taxon>Ectothiorhodospiraceae</taxon>
        <taxon>Thioalkalivibrio</taxon>
    </lineage>
</organism>
<comment type="similarity">
    <text evidence="1 2">Belongs to the UPF0102 family.</text>
</comment>
<dbReference type="STRING" id="108003.B1C78_04745"/>
<reference evidence="3 4" key="1">
    <citation type="submission" date="2017-02" db="EMBL/GenBank/DDBJ databases">
        <title>Genomic diversity within the haloalkaliphilic genus Thioalkalivibrio.</title>
        <authorList>
            <person name="Ahn A.-C."/>
            <person name="Meier-Kolthoff J."/>
            <person name="Overmars L."/>
            <person name="Richter M."/>
            <person name="Woyke T."/>
            <person name="Sorokin D.Y."/>
            <person name="Muyzer G."/>
        </authorList>
    </citation>
    <scope>NUCLEOTIDE SEQUENCE [LARGE SCALE GENOMIC DNA]</scope>
    <source>
        <strain evidence="3 4">ALJD</strain>
    </source>
</reference>
<dbReference type="InterPro" id="IPR003509">
    <property type="entry name" value="UPF0102_YraN-like"/>
</dbReference>
<dbReference type="EMBL" id="MVBK01000027">
    <property type="protein sequence ID" value="OOG26470.1"/>
    <property type="molecule type" value="Genomic_DNA"/>
</dbReference>
<dbReference type="CDD" id="cd20736">
    <property type="entry name" value="PoNe_Nuclease"/>
    <property type="match status" value="1"/>
</dbReference>
<dbReference type="PANTHER" id="PTHR34039:SF1">
    <property type="entry name" value="UPF0102 PROTEIN YRAN"/>
    <property type="match status" value="1"/>
</dbReference>
<dbReference type="OrthoDB" id="9794876at2"/>
<dbReference type="NCBIfam" id="TIGR00252">
    <property type="entry name" value="YraN family protein"/>
    <property type="match status" value="1"/>
</dbReference>
<proteinExistence type="inferred from homology"/>
<dbReference type="Proteomes" id="UP000189462">
    <property type="component" value="Unassembled WGS sequence"/>
</dbReference>